<sequence>MYEWKIENNCLVPVHSELAAAPDDILKIIFCRCMKHCASSKCSCKKVSIKCSSAFQNCQGTCLNGVSQVDSEDKEEQEDHLTVFQLGSDE</sequence>
<accession>A0AAV6UMJ2</accession>
<gene>
    <name evidence="1" type="ORF">JTE90_019739</name>
</gene>
<dbReference type="AlphaFoldDB" id="A0AAV6UMJ2"/>
<dbReference type="EMBL" id="JAFNEN010000334">
    <property type="protein sequence ID" value="KAG8185481.1"/>
    <property type="molecule type" value="Genomic_DNA"/>
</dbReference>
<protein>
    <recommendedName>
        <fullName evidence="3">Tesmin/TSO1-like CXC domain-containing protein</fullName>
    </recommendedName>
</protein>
<comment type="caution">
    <text evidence="1">The sequence shown here is derived from an EMBL/GenBank/DDBJ whole genome shotgun (WGS) entry which is preliminary data.</text>
</comment>
<name>A0AAV6UMJ2_9ARAC</name>
<dbReference type="Proteomes" id="UP000827092">
    <property type="component" value="Unassembled WGS sequence"/>
</dbReference>
<organism evidence="1 2">
    <name type="scientific">Oedothorax gibbosus</name>
    <dbReference type="NCBI Taxonomy" id="931172"/>
    <lineage>
        <taxon>Eukaryota</taxon>
        <taxon>Metazoa</taxon>
        <taxon>Ecdysozoa</taxon>
        <taxon>Arthropoda</taxon>
        <taxon>Chelicerata</taxon>
        <taxon>Arachnida</taxon>
        <taxon>Araneae</taxon>
        <taxon>Araneomorphae</taxon>
        <taxon>Entelegynae</taxon>
        <taxon>Araneoidea</taxon>
        <taxon>Linyphiidae</taxon>
        <taxon>Erigoninae</taxon>
        <taxon>Oedothorax</taxon>
    </lineage>
</organism>
<proteinExistence type="predicted"/>
<evidence type="ECO:0008006" key="3">
    <source>
        <dbReference type="Google" id="ProtNLM"/>
    </source>
</evidence>
<keyword evidence="2" id="KW-1185">Reference proteome</keyword>
<reference evidence="1 2" key="1">
    <citation type="journal article" date="2022" name="Nat. Ecol. Evol.">
        <title>A masculinizing supergene underlies an exaggerated male reproductive morph in a spider.</title>
        <authorList>
            <person name="Hendrickx F."/>
            <person name="De Corte Z."/>
            <person name="Sonet G."/>
            <person name="Van Belleghem S.M."/>
            <person name="Kostlbacher S."/>
            <person name="Vangestel C."/>
        </authorList>
    </citation>
    <scope>NUCLEOTIDE SEQUENCE [LARGE SCALE GENOMIC DNA]</scope>
    <source>
        <strain evidence="1">W744_W776</strain>
    </source>
</reference>
<evidence type="ECO:0000313" key="1">
    <source>
        <dbReference type="EMBL" id="KAG8185481.1"/>
    </source>
</evidence>
<evidence type="ECO:0000313" key="2">
    <source>
        <dbReference type="Proteomes" id="UP000827092"/>
    </source>
</evidence>